<evidence type="ECO:0000256" key="1">
    <source>
        <dbReference type="ARBA" id="ARBA00004651"/>
    </source>
</evidence>
<dbReference type="PANTHER" id="PTHR32309:SF13">
    <property type="entry name" value="FERRIC ENTEROBACTIN TRANSPORT PROTEIN FEPE"/>
    <property type="match status" value="1"/>
</dbReference>
<dbReference type="RefSeq" id="WP_153359356.1">
    <property type="nucleotide sequence ID" value="NZ_JAYKOO010000008.1"/>
</dbReference>
<evidence type="ECO:0000256" key="8">
    <source>
        <dbReference type="SAM" id="Phobius"/>
    </source>
</evidence>
<dbReference type="Pfam" id="PF02706">
    <property type="entry name" value="Wzz"/>
    <property type="match status" value="1"/>
</dbReference>
<dbReference type="Proteomes" id="UP000435138">
    <property type="component" value="Unassembled WGS sequence"/>
</dbReference>
<evidence type="ECO:0000259" key="10">
    <source>
        <dbReference type="Pfam" id="PF13807"/>
    </source>
</evidence>
<feature type="transmembrane region" description="Helical" evidence="8">
    <location>
        <begin position="104"/>
        <end position="124"/>
    </location>
</feature>
<name>A0A6A8AH46_9HYPH</name>
<dbReference type="GO" id="GO:0005886">
    <property type="term" value="C:plasma membrane"/>
    <property type="evidence" value="ECO:0007669"/>
    <property type="project" value="UniProtKB-SubCell"/>
</dbReference>
<comment type="subcellular location">
    <subcellularLocation>
        <location evidence="1">Cell membrane</location>
        <topology evidence="1">Multi-pass membrane protein</topology>
    </subcellularLocation>
</comment>
<evidence type="ECO:0000259" key="9">
    <source>
        <dbReference type="Pfam" id="PF02706"/>
    </source>
</evidence>
<keyword evidence="5 8" id="KW-0472">Membrane</keyword>
<dbReference type="GO" id="GO:0004713">
    <property type="term" value="F:protein tyrosine kinase activity"/>
    <property type="evidence" value="ECO:0007669"/>
    <property type="project" value="TreeGrafter"/>
</dbReference>
<dbReference type="InterPro" id="IPR032807">
    <property type="entry name" value="GNVR"/>
</dbReference>
<keyword evidence="12" id="KW-1185">Reference proteome</keyword>
<keyword evidence="6" id="KW-0175">Coiled coil</keyword>
<dbReference type="AlphaFoldDB" id="A0A6A8AH46"/>
<evidence type="ECO:0000256" key="7">
    <source>
        <dbReference type="SAM" id="MobiDB-lite"/>
    </source>
</evidence>
<dbReference type="PANTHER" id="PTHR32309">
    <property type="entry name" value="TYROSINE-PROTEIN KINASE"/>
    <property type="match status" value="1"/>
</dbReference>
<dbReference type="Pfam" id="PF13807">
    <property type="entry name" value="GNVR"/>
    <property type="match status" value="1"/>
</dbReference>
<feature type="transmembrane region" description="Helical" evidence="8">
    <location>
        <begin position="506"/>
        <end position="532"/>
    </location>
</feature>
<feature type="coiled-coil region" evidence="6">
    <location>
        <begin position="391"/>
        <end position="464"/>
    </location>
</feature>
<evidence type="ECO:0000313" key="11">
    <source>
        <dbReference type="EMBL" id="MQY49137.1"/>
    </source>
</evidence>
<evidence type="ECO:0000256" key="6">
    <source>
        <dbReference type="SAM" id="Coils"/>
    </source>
</evidence>
<reference evidence="11 12" key="1">
    <citation type="submission" date="2019-11" db="EMBL/GenBank/DDBJ databases">
        <title>Genome analysis of Rhizobacterium cereale a novel genus and species isolated from maize roots in North Spain.</title>
        <authorList>
            <person name="Menendez E."/>
            <person name="Flores-Felix J.D."/>
            <person name="Ramirez-Bahena M.-H."/>
            <person name="Igual J.M."/>
            <person name="Garcia-Fraile P."/>
            <person name="Peix A."/>
            <person name="Velazquez E."/>
        </authorList>
    </citation>
    <scope>NUCLEOTIDE SEQUENCE [LARGE SCALE GENOMIC DNA]</scope>
    <source>
        <strain evidence="11 12">RZME27</strain>
    </source>
</reference>
<protein>
    <submittedName>
        <fullName evidence="11">Cell shape-determining protein</fullName>
    </submittedName>
</protein>
<dbReference type="InterPro" id="IPR003856">
    <property type="entry name" value="LPS_length_determ_N"/>
</dbReference>
<keyword evidence="4 8" id="KW-1133">Transmembrane helix</keyword>
<evidence type="ECO:0000313" key="12">
    <source>
        <dbReference type="Proteomes" id="UP000435138"/>
    </source>
</evidence>
<evidence type="ECO:0000256" key="5">
    <source>
        <dbReference type="ARBA" id="ARBA00023136"/>
    </source>
</evidence>
<feature type="compositionally biased region" description="Basic and acidic residues" evidence="7">
    <location>
        <begin position="43"/>
        <end position="53"/>
    </location>
</feature>
<feature type="domain" description="Polysaccharide chain length determinant N-terminal" evidence="9">
    <location>
        <begin position="94"/>
        <end position="183"/>
    </location>
</feature>
<dbReference type="InterPro" id="IPR050445">
    <property type="entry name" value="Bact_polysacc_biosynth/exp"/>
</dbReference>
<feature type="compositionally biased region" description="Low complexity" evidence="7">
    <location>
        <begin position="54"/>
        <end position="68"/>
    </location>
</feature>
<comment type="caution">
    <text evidence="11">The sequence shown here is derived from an EMBL/GenBank/DDBJ whole genome shotgun (WGS) entry which is preliminary data.</text>
</comment>
<accession>A0A6A8AH46</accession>
<proteinExistence type="predicted"/>
<keyword evidence="2" id="KW-1003">Cell membrane</keyword>
<feature type="compositionally biased region" description="Basic and acidic residues" evidence="7">
    <location>
        <begin position="1"/>
        <end position="12"/>
    </location>
</feature>
<evidence type="ECO:0000256" key="2">
    <source>
        <dbReference type="ARBA" id="ARBA00022475"/>
    </source>
</evidence>
<dbReference type="EMBL" id="WIXI01000050">
    <property type="protein sequence ID" value="MQY49137.1"/>
    <property type="molecule type" value="Genomic_DNA"/>
</dbReference>
<gene>
    <name evidence="11" type="ORF">GAO09_24170</name>
</gene>
<evidence type="ECO:0000256" key="4">
    <source>
        <dbReference type="ARBA" id="ARBA00022989"/>
    </source>
</evidence>
<organism evidence="11 12">
    <name type="scientific">Endobacterium cereale</name>
    <dbReference type="NCBI Taxonomy" id="2663029"/>
    <lineage>
        <taxon>Bacteria</taxon>
        <taxon>Pseudomonadati</taxon>
        <taxon>Pseudomonadota</taxon>
        <taxon>Alphaproteobacteria</taxon>
        <taxon>Hyphomicrobiales</taxon>
        <taxon>Rhizobiaceae</taxon>
        <taxon>Endobacterium</taxon>
    </lineage>
</organism>
<evidence type="ECO:0000256" key="3">
    <source>
        <dbReference type="ARBA" id="ARBA00022692"/>
    </source>
</evidence>
<feature type="region of interest" description="Disordered" evidence="7">
    <location>
        <begin position="1"/>
        <end position="72"/>
    </location>
</feature>
<feature type="coiled-coil region" evidence="6">
    <location>
        <begin position="276"/>
        <end position="303"/>
    </location>
</feature>
<keyword evidence="3 8" id="KW-0812">Transmembrane</keyword>
<sequence>MFRSNEPEDNRRAVRGNAALQRAPSTGSLLDQAESDPISSDADPVRRTYRDNRPAPASAPASASQAEATWDDDGSSALEARLQAQWQSVTRIGIGHVLRWLQRGIALIVFMAILGAVIAFGYSATTTPRYTVYTDLIVDPSNFNVTPDDLTAVNPQRDSQLLEVDSKIRVMTSGNVLRQVIRDMKLTEDTEFFKPSILSSLLGSSGGDTSQEARELSVQRALEERIKATREERSFVVVLSVWTSDPEKSIRLSNAVVEAFQSQLFQSSSESAGRIAASINARLDELRTSVTQSEEKVEQFKRDNKLQSSAGELTSSRISSALDTQVLDAQQRLIQADARYNQMRSAVADRRATSATIFDSAAMTTMRGNYTVLEQQIGALARTYGSRHPRLVALQSERATLEGAIAEEADRILQQAKQESDQARATLGQLRSRSDTERATVYTNNDAQVQLRELERDARAKAAVYETYLARTNQISERQEIDTSNVRVISNPVPPKSKTWPPATPVLIAGGAIAGAIIGTGLALILGLLGYLRNARPRYISA</sequence>
<feature type="domain" description="Tyrosine-protein kinase G-rich" evidence="10">
    <location>
        <begin position="450"/>
        <end position="525"/>
    </location>
</feature>